<accession>A0A9W4H8U9</accession>
<keyword evidence="2" id="KW-1185">Reference proteome</keyword>
<name>A0A9W4H8U9_9ACTN</name>
<dbReference type="EMBL" id="CAJVAX010000023">
    <property type="protein sequence ID" value="CAG7658438.1"/>
    <property type="molecule type" value="Genomic_DNA"/>
</dbReference>
<sequence>MTGRGDGRLPLPLSSRADGDRWVSVRAQRTVLGVVHNVTSATRLLDLLAVFAGDPRVETVFTCTGSSAFDAGTAEFLTARGMVQVPWAQAKAGMFDVAIATSRGGDLHGLRTPLIGAPHGAGYGKRLAPEGGDGPAVSFGLSPEWLMHDGRVVPSAIVLSHEEQRERLAVSCPQAVPRAVVAGDPCCDQLQASAPFRADYRRALGVRPGQRLVVVSSTWGEGSVLSAGDPDRAVLRRALAELPLDEYRVLAAVHPNAWYGHGAWQMQSWLAPLVEHGLILPVPDSQTWKAALLAADRLLGDHGSLTLYGVRLGVPAVLGAFAEAKVAVSSPMARLGELLPRLLPHTGVQAQLEDAAVRQAGDAELQVVRESLTSHPGRSAALLRQLFYGWLELPEPERPAVPSLVPLPAGTVGRALPAEPPVFASTGLRDGRAHLRRFPAALQRGTAERHLAGAHLLADVDHPDTEWVGSADVLTVPAGRPLRTAGADAWGAVFRRYPGLALLAVEQDAGGALLVLRDGRTLRAVWAGERPWWATAAAAASVVHDHVMAVAGPAGADPVRIEVRTGEGCGTGLLDVAAG</sequence>
<comment type="caution">
    <text evidence="1">The sequence shown here is derived from an EMBL/GenBank/DDBJ whole genome shotgun (WGS) entry which is preliminary data.</text>
</comment>
<dbReference type="AlphaFoldDB" id="A0A9W4H8U9"/>
<reference evidence="1" key="1">
    <citation type="submission" date="2021-06" db="EMBL/GenBank/DDBJ databases">
        <authorList>
            <person name="Arsene-Ploetze F."/>
        </authorList>
    </citation>
    <scope>NUCLEOTIDE SEQUENCE</scope>
    <source>
        <strain evidence="1">SBRY1</strain>
    </source>
</reference>
<gene>
    <name evidence="1" type="ORF">SBRY_90262</name>
</gene>
<dbReference type="RefSeq" id="WP_205048169.1">
    <property type="nucleotide sequence ID" value="NZ_CAJVAX010000023.1"/>
</dbReference>
<protein>
    <submittedName>
        <fullName evidence="1">Uncharacterized protein</fullName>
    </submittedName>
</protein>
<organism evidence="1 2">
    <name type="scientific">Actinacidiphila bryophytorum</name>
    <dbReference type="NCBI Taxonomy" id="1436133"/>
    <lineage>
        <taxon>Bacteria</taxon>
        <taxon>Bacillati</taxon>
        <taxon>Actinomycetota</taxon>
        <taxon>Actinomycetes</taxon>
        <taxon>Kitasatosporales</taxon>
        <taxon>Streptomycetaceae</taxon>
        <taxon>Actinacidiphila</taxon>
    </lineage>
</organism>
<evidence type="ECO:0000313" key="1">
    <source>
        <dbReference type="EMBL" id="CAG7658438.1"/>
    </source>
</evidence>
<evidence type="ECO:0000313" key="2">
    <source>
        <dbReference type="Proteomes" id="UP001153328"/>
    </source>
</evidence>
<dbReference type="Proteomes" id="UP001153328">
    <property type="component" value="Unassembled WGS sequence"/>
</dbReference>
<proteinExistence type="predicted"/>